<dbReference type="PANTHER" id="PTHR19288:SF90">
    <property type="entry name" value="OS08G0542600 PROTEIN"/>
    <property type="match status" value="1"/>
</dbReference>
<dbReference type="Proteomes" id="UP000011087">
    <property type="component" value="Unassembled WGS sequence"/>
</dbReference>
<dbReference type="eggNOG" id="ENOG502QU6A">
    <property type="taxonomic scope" value="Eukaryota"/>
</dbReference>
<accession>L1JPQ0</accession>
<dbReference type="InterPro" id="IPR006356">
    <property type="entry name" value="HAD-SF_hydro_IIA_hyp3"/>
</dbReference>
<dbReference type="EnsemblProtists" id="EKX50422">
    <property type="protein sequence ID" value="EKX50422"/>
    <property type="gene ID" value="GUITHDRAFT_161791"/>
</dbReference>
<dbReference type="SUPFAM" id="SSF56784">
    <property type="entry name" value="HAD-like"/>
    <property type="match status" value="1"/>
</dbReference>
<dbReference type="HOGENOM" id="CLU_529417_0_0_1"/>
<feature type="region of interest" description="Disordered" evidence="1">
    <location>
        <begin position="323"/>
        <end position="349"/>
    </location>
</feature>
<evidence type="ECO:0008006" key="5">
    <source>
        <dbReference type="Google" id="ProtNLM"/>
    </source>
</evidence>
<dbReference type="Gene3D" id="2.30.42.10">
    <property type="match status" value="1"/>
</dbReference>
<dbReference type="AlphaFoldDB" id="L1JPQ0"/>
<dbReference type="InterPro" id="IPR036412">
    <property type="entry name" value="HAD-like_sf"/>
</dbReference>
<gene>
    <name evidence="2" type="ORF">GUITHDRAFT_161791</name>
</gene>
<dbReference type="PANTHER" id="PTHR19288">
    <property type="entry name" value="4-NITROPHENYLPHOSPHATASE-RELATED"/>
    <property type="match status" value="1"/>
</dbReference>
<dbReference type="Gene3D" id="3.40.50.1000">
    <property type="entry name" value="HAD superfamily/HAD-like"/>
    <property type="match status" value="2"/>
</dbReference>
<dbReference type="GeneID" id="17307352"/>
<dbReference type="OrthoDB" id="426235at2759"/>
<dbReference type="STRING" id="905079.L1JPQ0"/>
<dbReference type="GO" id="GO:0016791">
    <property type="term" value="F:phosphatase activity"/>
    <property type="evidence" value="ECO:0007669"/>
    <property type="project" value="TreeGrafter"/>
</dbReference>
<dbReference type="InterPro" id="IPR036034">
    <property type="entry name" value="PDZ_sf"/>
</dbReference>
<dbReference type="InterPro" id="IPR023214">
    <property type="entry name" value="HAD_sf"/>
</dbReference>
<dbReference type="SUPFAM" id="SSF50156">
    <property type="entry name" value="PDZ domain-like"/>
    <property type="match status" value="1"/>
</dbReference>
<organism evidence="2">
    <name type="scientific">Guillardia theta (strain CCMP2712)</name>
    <name type="common">Cryptophyte</name>
    <dbReference type="NCBI Taxonomy" id="905079"/>
    <lineage>
        <taxon>Eukaryota</taxon>
        <taxon>Cryptophyceae</taxon>
        <taxon>Pyrenomonadales</taxon>
        <taxon>Geminigeraceae</taxon>
        <taxon>Guillardia</taxon>
    </lineage>
</organism>
<dbReference type="GO" id="GO:0009507">
    <property type="term" value="C:chloroplast"/>
    <property type="evidence" value="ECO:0007669"/>
    <property type="project" value="TreeGrafter"/>
</dbReference>
<proteinExistence type="predicted"/>
<reference evidence="2 4" key="1">
    <citation type="journal article" date="2012" name="Nature">
        <title>Algal genomes reveal evolutionary mosaicism and the fate of nucleomorphs.</title>
        <authorList>
            <consortium name="DOE Joint Genome Institute"/>
            <person name="Curtis B.A."/>
            <person name="Tanifuji G."/>
            <person name="Burki F."/>
            <person name="Gruber A."/>
            <person name="Irimia M."/>
            <person name="Maruyama S."/>
            <person name="Arias M.C."/>
            <person name="Ball S.G."/>
            <person name="Gile G.H."/>
            <person name="Hirakawa Y."/>
            <person name="Hopkins J.F."/>
            <person name="Kuo A."/>
            <person name="Rensing S.A."/>
            <person name="Schmutz J."/>
            <person name="Symeonidi A."/>
            <person name="Elias M."/>
            <person name="Eveleigh R.J."/>
            <person name="Herman E.K."/>
            <person name="Klute M.J."/>
            <person name="Nakayama T."/>
            <person name="Obornik M."/>
            <person name="Reyes-Prieto A."/>
            <person name="Armbrust E.V."/>
            <person name="Aves S.J."/>
            <person name="Beiko R.G."/>
            <person name="Coutinho P."/>
            <person name="Dacks J.B."/>
            <person name="Durnford D.G."/>
            <person name="Fast N.M."/>
            <person name="Green B.R."/>
            <person name="Grisdale C.J."/>
            <person name="Hempel F."/>
            <person name="Henrissat B."/>
            <person name="Hoppner M.P."/>
            <person name="Ishida K."/>
            <person name="Kim E."/>
            <person name="Koreny L."/>
            <person name="Kroth P.G."/>
            <person name="Liu Y."/>
            <person name="Malik S.B."/>
            <person name="Maier U.G."/>
            <person name="McRose D."/>
            <person name="Mock T."/>
            <person name="Neilson J.A."/>
            <person name="Onodera N.T."/>
            <person name="Poole A.M."/>
            <person name="Pritham E.J."/>
            <person name="Richards T.A."/>
            <person name="Rocap G."/>
            <person name="Roy S.W."/>
            <person name="Sarai C."/>
            <person name="Schaack S."/>
            <person name="Shirato S."/>
            <person name="Slamovits C.H."/>
            <person name="Spencer D.F."/>
            <person name="Suzuki S."/>
            <person name="Worden A.Z."/>
            <person name="Zauner S."/>
            <person name="Barry K."/>
            <person name="Bell C."/>
            <person name="Bharti A.K."/>
            <person name="Crow J.A."/>
            <person name="Grimwood J."/>
            <person name="Kramer R."/>
            <person name="Lindquist E."/>
            <person name="Lucas S."/>
            <person name="Salamov A."/>
            <person name="McFadden G.I."/>
            <person name="Lane C.E."/>
            <person name="Keeling P.J."/>
            <person name="Gray M.W."/>
            <person name="Grigoriev I.V."/>
            <person name="Archibald J.M."/>
        </authorList>
    </citation>
    <scope>NUCLEOTIDE SEQUENCE</scope>
    <source>
        <strain evidence="2 4">CCMP2712</strain>
    </source>
</reference>
<evidence type="ECO:0000313" key="4">
    <source>
        <dbReference type="Proteomes" id="UP000011087"/>
    </source>
</evidence>
<dbReference type="EMBL" id="JH992978">
    <property type="protein sequence ID" value="EKX50422.1"/>
    <property type="molecule type" value="Genomic_DNA"/>
</dbReference>
<reference evidence="3" key="3">
    <citation type="submission" date="2016-03" db="UniProtKB">
        <authorList>
            <consortium name="EnsemblProtists"/>
        </authorList>
    </citation>
    <scope>IDENTIFICATION</scope>
</reference>
<protein>
    <recommendedName>
        <fullName evidence="5">PDZ domain-containing protein</fullName>
    </recommendedName>
</protein>
<dbReference type="KEGG" id="gtt:GUITHDRAFT_161791"/>
<dbReference type="Pfam" id="PF13242">
    <property type="entry name" value="Hydrolase_like"/>
    <property type="match status" value="1"/>
</dbReference>
<reference evidence="4" key="2">
    <citation type="submission" date="2012-11" db="EMBL/GenBank/DDBJ databases">
        <authorList>
            <person name="Kuo A."/>
            <person name="Curtis B.A."/>
            <person name="Tanifuji G."/>
            <person name="Burki F."/>
            <person name="Gruber A."/>
            <person name="Irimia M."/>
            <person name="Maruyama S."/>
            <person name="Arias M.C."/>
            <person name="Ball S.G."/>
            <person name="Gile G.H."/>
            <person name="Hirakawa Y."/>
            <person name="Hopkins J.F."/>
            <person name="Rensing S.A."/>
            <person name="Schmutz J."/>
            <person name="Symeonidi A."/>
            <person name="Elias M."/>
            <person name="Eveleigh R.J."/>
            <person name="Herman E.K."/>
            <person name="Klute M.J."/>
            <person name="Nakayama T."/>
            <person name="Obornik M."/>
            <person name="Reyes-Prieto A."/>
            <person name="Armbrust E.V."/>
            <person name="Aves S.J."/>
            <person name="Beiko R.G."/>
            <person name="Coutinho P."/>
            <person name="Dacks J.B."/>
            <person name="Durnford D.G."/>
            <person name="Fast N.M."/>
            <person name="Green B.R."/>
            <person name="Grisdale C."/>
            <person name="Hempe F."/>
            <person name="Henrissat B."/>
            <person name="Hoppner M.P."/>
            <person name="Ishida K.-I."/>
            <person name="Kim E."/>
            <person name="Koreny L."/>
            <person name="Kroth P.G."/>
            <person name="Liu Y."/>
            <person name="Malik S.-B."/>
            <person name="Maier U.G."/>
            <person name="McRose D."/>
            <person name="Mock T."/>
            <person name="Neilson J.A."/>
            <person name="Onodera N.T."/>
            <person name="Poole A.M."/>
            <person name="Pritham E.J."/>
            <person name="Richards T.A."/>
            <person name="Rocap G."/>
            <person name="Roy S.W."/>
            <person name="Sarai C."/>
            <person name="Schaack S."/>
            <person name="Shirato S."/>
            <person name="Slamovits C.H."/>
            <person name="Spencer D.F."/>
            <person name="Suzuki S."/>
            <person name="Worden A.Z."/>
            <person name="Zauner S."/>
            <person name="Barry K."/>
            <person name="Bell C."/>
            <person name="Bharti A.K."/>
            <person name="Crow J.A."/>
            <person name="Grimwood J."/>
            <person name="Kramer R."/>
            <person name="Lindquist E."/>
            <person name="Lucas S."/>
            <person name="Salamov A."/>
            <person name="McFadden G.I."/>
            <person name="Lane C.E."/>
            <person name="Keeling P.J."/>
            <person name="Gray M.W."/>
            <person name="Grigoriev I.V."/>
            <person name="Archibald J.M."/>
        </authorList>
    </citation>
    <scope>NUCLEOTIDE SEQUENCE</scope>
    <source>
        <strain evidence="4">CCMP2712</strain>
    </source>
</reference>
<evidence type="ECO:0000313" key="2">
    <source>
        <dbReference type="EMBL" id="EKX50422.1"/>
    </source>
</evidence>
<dbReference type="NCBIfam" id="TIGR01459">
    <property type="entry name" value="HAD-SF-IIA-hyp4"/>
    <property type="match status" value="1"/>
</dbReference>
<name>L1JPQ0_GUITC</name>
<evidence type="ECO:0000256" key="1">
    <source>
        <dbReference type="SAM" id="MobiDB-lite"/>
    </source>
</evidence>
<evidence type="ECO:0000313" key="3">
    <source>
        <dbReference type="EnsemblProtists" id="EKX50422"/>
    </source>
</evidence>
<dbReference type="PaxDb" id="55529-EKX50422"/>
<dbReference type="RefSeq" id="XP_005837402.1">
    <property type="nucleotide sequence ID" value="XM_005837345.1"/>
</dbReference>
<keyword evidence="4" id="KW-1185">Reference proteome</keyword>
<dbReference type="Pfam" id="PF13344">
    <property type="entry name" value="Hydrolase_6"/>
    <property type="match status" value="1"/>
</dbReference>
<dbReference type="InterPro" id="IPR006357">
    <property type="entry name" value="HAD-SF_hydro_IIA"/>
</dbReference>
<sequence>MSTLEKDLFGDRKIRIKRMSEISDKYDAFILDQYGVMHNGAIPLPGALECFESLKKAGKRIAILSNTSRRSKDALKKLRALGFQLDSEESVITSGEECWKHMNERMNGKSCVYLTWKREVEDDDKFLDGLNISTSDVSTADFILCHGSEIIVENSSSSPVETGFIEHGNVLLAYQKVLAVALNRGLEMLVANADYRHANNSSNQTSLIGQQYQLMGGKVKWFGKPHSEHFQACLKTFGEDIKYTRVVHVGDSLDHDIQGAADANLDSVFILGGVHAQEVGLTTGKDGLTTGEQDEEKINKLLADEGCHPKWILEKFVCTGPASDSPGLGSPESEAGRSGGGHPIGSESEYPIGMRLHDAGVVSYNIDNFRWVAWPTRDLNGKFNSRQAGIGVILGLNANNSLFIHTVCPKGSSDGYLRKGDILIAIGCDVPAKRICVKDAAENEDVSSKSASSVANLLLGPEGSQIDITVMRGSDGSVHDQEFLSFCLTRKKTDAATARHAIRKAVNERNLAYKS</sequence>